<dbReference type="EMBL" id="JBIAXI010000024">
    <property type="protein sequence ID" value="MFF4777643.1"/>
    <property type="molecule type" value="Genomic_DNA"/>
</dbReference>
<comment type="caution">
    <text evidence="1">The sequence shown here is derived from an EMBL/GenBank/DDBJ whole genome shotgun (WGS) entry which is preliminary data.</text>
</comment>
<reference evidence="1 2" key="1">
    <citation type="submission" date="2024-10" db="EMBL/GenBank/DDBJ databases">
        <title>The Natural Products Discovery Center: Release of the First 8490 Sequenced Strains for Exploring Actinobacteria Biosynthetic Diversity.</title>
        <authorList>
            <person name="Kalkreuter E."/>
            <person name="Kautsar S.A."/>
            <person name="Yang D."/>
            <person name="Bader C.D."/>
            <person name="Teijaro C.N."/>
            <person name="Fluegel L."/>
            <person name="Davis C.M."/>
            <person name="Simpson J.R."/>
            <person name="Lauterbach L."/>
            <person name="Steele A.D."/>
            <person name="Gui C."/>
            <person name="Meng S."/>
            <person name="Li G."/>
            <person name="Viehrig K."/>
            <person name="Ye F."/>
            <person name="Su P."/>
            <person name="Kiefer A.F."/>
            <person name="Nichols A."/>
            <person name="Cepeda A.J."/>
            <person name="Yan W."/>
            <person name="Fan B."/>
            <person name="Jiang Y."/>
            <person name="Adhikari A."/>
            <person name="Zheng C.-J."/>
            <person name="Schuster L."/>
            <person name="Cowan T.M."/>
            <person name="Smanski M.J."/>
            <person name="Chevrette M.G."/>
            <person name="De Carvalho L.P.S."/>
            <person name="Shen B."/>
        </authorList>
    </citation>
    <scope>NUCLEOTIDE SEQUENCE [LARGE SCALE GENOMIC DNA]</scope>
    <source>
        <strain evidence="1 2">NPDC001281</strain>
    </source>
</reference>
<name>A0ABW6VF68_MICFU</name>
<accession>A0ABW6VF68</accession>
<keyword evidence="2" id="KW-1185">Reference proteome</keyword>
<evidence type="ECO:0000313" key="2">
    <source>
        <dbReference type="Proteomes" id="UP001602119"/>
    </source>
</evidence>
<sequence>MTNDQIFEALREIVTLARTDPAARCEFDLPLLCGWRHRSELGAMVNRARSAGAVVSLAETGQDMGRTYYQVTAYGSAEALKDVANFILAVAS</sequence>
<proteinExistence type="predicted"/>
<protein>
    <submittedName>
        <fullName evidence="1">Uncharacterized protein</fullName>
    </submittedName>
</protein>
<gene>
    <name evidence="1" type="ORF">ACFY05_32930</name>
</gene>
<dbReference type="Proteomes" id="UP001602119">
    <property type="component" value="Unassembled WGS sequence"/>
</dbReference>
<organism evidence="1 2">
    <name type="scientific">Microtetraspora fusca</name>
    <dbReference type="NCBI Taxonomy" id="1997"/>
    <lineage>
        <taxon>Bacteria</taxon>
        <taxon>Bacillati</taxon>
        <taxon>Actinomycetota</taxon>
        <taxon>Actinomycetes</taxon>
        <taxon>Streptosporangiales</taxon>
        <taxon>Streptosporangiaceae</taxon>
        <taxon>Microtetraspora</taxon>
    </lineage>
</organism>
<dbReference type="RefSeq" id="WP_387346147.1">
    <property type="nucleotide sequence ID" value="NZ_JBIAXI010000024.1"/>
</dbReference>
<evidence type="ECO:0000313" key="1">
    <source>
        <dbReference type="EMBL" id="MFF4777643.1"/>
    </source>
</evidence>